<dbReference type="AlphaFoldDB" id="A0A6V8K1R4"/>
<keyword evidence="1" id="KW-0472">Membrane</keyword>
<reference evidence="2 3" key="1">
    <citation type="submission" date="2020-03" db="EMBL/GenBank/DDBJ databases">
        <title>Whole genome shotgun sequence of Phytohabitans houttuyneae NBRC 108639.</title>
        <authorList>
            <person name="Komaki H."/>
            <person name="Tamura T."/>
        </authorList>
    </citation>
    <scope>NUCLEOTIDE SEQUENCE [LARGE SCALE GENOMIC DNA]</scope>
    <source>
        <strain evidence="2 3">NBRC 108639</strain>
    </source>
</reference>
<organism evidence="2 3">
    <name type="scientific">Phytohabitans houttuyneae</name>
    <dbReference type="NCBI Taxonomy" id="1076126"/>
    <lineage>
        <taxon>Bacteria</taxon>
        <taxon>Bacillati</taxon>
        <taxon>Actinomycetota</taxon>
        <taxon>Actinomycetes</taxon>
        <taxon>Micromonosporales</taxon>
        <taxon>Micromonosporaceae</taxon>
    </lineage>
</organism>
<dbReference type="Proteomes" id="UP000482800">
    <property type="component" value="Unassembled WGS sequence"/>
</dbReference>
<accession>A0A6V8K1R4</accession>
<gene>
    <name evidence="2" type="ORF">Phou_002890</name>
</gene>
<evidence type="ECO:0000313" key="2">
    <source>
        <dbReference type="EMBL" id="GFJ76109.1"/>
    </source>
</evidence>
<keyword evidence="1" id="KW-1133">Transmembrane helix</keyword>
<name>A0A6V8K1R4_9ACTN</name>
<feature type="transmembrane region" description="Helical" evidence="1">
    <location>
        <begin position="449"/>
        <end position="474"/>
    </location>
</feature>
<proteinExistence type="predicted"/>
<sequence length="477" mass="51503">MPVDDVERTVAEERLWQAFPRREPVDLSEAEDRTIRASVVRALMLGAQVADPGHVGAIIVVGAHVTGVLDVSYGDVAAPVRMARCEFDSRIEMIGTHLRELNLEASTLRGLRAAKATLDGNLNLDAVRCTGPIELAGACIDGALVLDRARLRAEAATLDASRLFVGQDLRANFGFTSDGEIVLDDAKIDGSLLMEGATINSPVGRALTARGLTVGAVANLNTGFTANGRVSVTSAQVGSRISFGHAHLSTPDGEALSCRHLRSNQLVLETATRIDGEADLTYAHVGVLWDDPATWPDVLHLQGFTYDAIRSPASLEQRLTWLRREPSGYLPEAYDQLAAFYRRLGHDDQARAVLLAGQRHRRETLKALGKVWGRLQDGVLGYGYRPWLAALWLLAAWMAGAVFFEVVPPQAQQAGRAGRADLYLYTLDLLLPVADLQQEAAYRPVGAAAWGAAALVMVGWLLATTIAVGVARVLRRP</sequence>
<evidence type="ECO:0000313" key="3">
    <source>
        <dbReference type="Proteomes" id="UP000482800"/>
    </source>
</evidence>
<reference evidence="2 3" key="2">
    <citation type="submission" date="2020-03" db="EMBL/GenBank/DDBJ databases">
        <authorList>
            <person name="Ichikawa N."/>
            <person name="Kimura A."/>
            <person name="Kitahashi Y."/>
            <person name="Uohara A."/>
        </authorList>
    </citation>
    <scope>NUCLEOTIDE SEQUENCE [LARGE SCALE GENOMIC DNA]</scope>
    <source>
        <strain evidence="2 3">NBRC 108639</strain>
    </source>
</reference>
<evidence type="ECO:0000256" key="1">
    <source>
        <dbReference type="SAM" id="Phobius"/>
    </source>
</evidence>
<dbReference type="EMBL" id="BLPF01000001">
    <property type="protein sequence ID" value="GFJ76109.1"/>
    <property type="molecule type" value="Genomic_DNA"/>
</dbReference>
<comment type="caution">
    <text evidence="2">The sequence shown here is derived from an EMBL/GenBank/DDBJ whole genome shotgun (WGS) entry which is preliminary data.</text>
</comment>
<protein>
    <submittedName>
        <fullName evidence="2">Oxidoreductase</fullName>
    </submittedName>
</protein>
<keyword evidence="1" id="KW-0812">Transmembrane</keyword>
<keyword evidence="3" id="KW-1185">Reference proteome</keyword>